<accession>A0A840RCC7</accession>
<dbReference type="PANTHER" id="PTHR46382:SF1">
    <property type="entry name" value="PHOSPHATIDATE CYTIDYLYLTRANSFERASE"/>
    <property type="match status" value="1"/>
</dbReference>
<evidence type="ECO:0000256" key="9">
    <source>
        <dbReference type="ARBA" id="ARBA00022516"/>
    </source>
</evidence>
<dbReference type="GO" id="GO:0016024">
    <property type="term" value="P:CDP-diacylglycerol biosynthetic process"/>
    <property type="evidence" value="ECO:0007669"/>
    <property type="project" value="UniProtKB-UniPathway"/>
</dbReference>
<evidence type="ECO:0000256" key="12">
    <source>
        <dbReference type="ARBA" id="ARBA00022695"/>
    </source>
</evidence>
<keyword evidence="17" id="KW-1208">Phospholipid metabolism</keyword>
<dbReference type="Proteomes" id="UP000543030">
    <property type="component" value="Unassembled WGS sequence"/>
</dbReference>
<evidence type="ECO:0000256" key="8">
    <source>
        <dbReference type="ARBA" id="ARBA00022475"/>
    </source>
</evidence>
<evidence type="ECO:0000313" key="21">
    <source>
        <dbReference type="Proteomes" id="UP000543030"/>
    </source>
</evidence>
<evidence type="ECO:0000256" key="11">
    <source>
        <dbReference type="ARBA" id="ARBA00022692"/>
    </source>
</evidence>
<dbReference type="PANTHER" id="PTHR46382">
    <property type="entry name" value="PHOSPHATIDATE CYTIDYLYLTRANSFERASE"/>
    <property type="match status" value="1"/>
</dbReference>
<dbReference type="GO" id="GO:0005886">
    <property type="term" value="C:plasma membrane"/>
    <property type="evidence" value="ECO:0007669"/>
    <property type="project" value="UniProtKB-SubCell"/>
</dbReference>
<reference evidence="20 21" key="1">
    <citation type="submission" date="2020-08" db="EMBL/GenBank/DDBJ databases">
        <title>Genomic Encyclopedia of Type Strains, Phase IV (KMG-IV): sequencing the most valuable type-strain genomes for metagenomic binning, comparative biology and taxonomic classification.</title>
        <authorList>
            <person name="Goeker M."/>
        </authorList>
    </citation>
    <scope>NUCLEOTIDE SEQUENCE [LARGE SCALE GENOMIC DNA]</scope>
    <source>
        <strain evidence="20 21">DSM 18233</strain>
    </source>
</reference>
<evidence type="ECO:0000256" key="18">
    <source>
        <dbReference type="RuleBase" id="RU003938"/>
    </source>
</evidence>
<evidence type="ECO:0000313" key="20">
    <source>
        <dbReference type="EMBL" id="MBB5190043.1"/>
    </source>
</evidence>
<comment type="pathway">
    <text evidence="3 18">Phospholipid metabolism; CDP-diacylglycerol biosynthesis; CDP-diacylglycerol from sn-glycerol 3-phosphate: step 3/3.</text>
</comment>
<keyword evidence="21" id="KW-1185">Reference proteome</keyword>
<keyword evidence="15 19" id="KW-0472">Membrane</keyword>
<keyword evidence="12 18" id="KW-0548">Nucleotidyltransferase</keyword>
<gene>
    <name evidence="20" type="ORF">HNQ50_000753</name>
</gene>
<dbReference type="InterPro" id="IPR000374">
    <property type="entry name" value="PC_trans"/>
</dbReference>
<evidence type="ECO:0000256" key="13">
    <source>
        <dbReference type="ARBA" id="ARBA00022989"/>
    </source>
</evidence>
<dbReference type="PROSITE" id="PS01315">
    <property type="entry name" value="CDS"/>
    <property type="match status" value="1"/>
</dbReference>
<dbReference type="Pfam" id="PF01148">
    <property type="entry name" value="CTP_transf_1"/>
    <property type="match status" value="1"/>
</dbReference>
<comment type="subcellular location">
    <subcellularLocation>
        <location evidence="2">Cell membrane</location>
        <topology evidence="2">Multi-pass membrane protein</topology>
    </subcellularLocation>
</comment>
<keyword evidence="14" id="KW-0443">Lipid metabolism</keyword>
<comment type="similarity">
    <text evidence="5 18">Belongs to the CDS family.</text>
</comment>
<dbReference type="GO" id="GO:0004605">
    <property type="term" value="F:phosphatidate cytidylyltransferase activity"/>
    <property type="evidence" value="ECO:0007669"/>
    <property type="project" value="UniProtKB-EC"/>
</dbReference>
<evidence type="ECO:0000256" key="4">
    <source>
        <dbReference type="ARBA" id="ARBA00005189"/>
    </source>
</evidence>
<evidence type="ECO:0000256" key="17">
    <source>
        <dbReference type="ARBA" id="ARBA00023264"/>
    </source>
</evidence>
<sequence length="268" mass="28340">MLITRVLTALVLIPLVLCALYLLPHSGWVVFAALVTALGAWEWGGLCKLGSAGRIALGVTVGVLVELLAPPEFFVFREPWVWPVLAVATVFWVVVAPLWLKFRWNLQSTALKGCLPGILLLVAAGIALAALRAQAGASGLLAVMVVAWVADTAAYFSGKAFGKHKLAPAISPGKTWEGVAGALIAVGIYVVVMGHVAGIVWWKMLLAGWCLTAVSIVGDLMESLFKRQAGIKDSSQLLPGHGGVLDRVDSLIALLPVAALAWPWLIQA</sequence>
<feature type="transmembrane region" description="Helical" evidence="19">
    <location>
        <begin position="28"/>
        <end position="46"/>
    </location>
</feature>
<feature type="transmembrane region" description="Helical" evidence="19">
    <location>
        <begin position="137"/>
        <end position="158"/>
    </location>
</feature>
<evidence type="ECO:0000256" key="7">
    <source>
        <dbReference type="ARBA" id="ARBA00019373"/>
    </source>
</evidence>
<feature type="transmembrane region" description="Helical" evidence="19">
    <location>
        <begin position="80"/>
        <end position="102"/>
    </location>
</feature>
<evidence type="ECO:0000256" key="6">
    <source>
        <dbReference type="ARBA" id="ARBA00012487"/>
    </source>
</evidence>
<evidence type="ECO:0000256" key="19">
    <source>
        <dbReference type="SAM" id="Phobius"/>
    </source>
</evidence>
<keyword evidence="8" id="KW-1003">Cell membrane</keyword>
<evidence type="ECO:0000256" key="1">
    <source>
        <dbReference type="ARBA" id="ARBA00001698"/>
    </source>
</evidence>
<evidence type="ECO:0000256" key="3">
    <source>
        <dbReference type="ARBA" id="ARBA00005119"/>
    </source>
</evidence>
<dbReference type="EMBL" id="JACHHN010000001">
    <property type="protein sequence ID" value="MBB5190043.1"/>
    <property type="molecule type" value="Genomic_DNA"/>
</dbReference>
<comment type="pathway">
    <text evidence="4">Lipid metabolism.</text>
</comment>
<proteinExistence type="inferred from homology"/>
<evidence type="ECO:0000256" key="2">
    <source>
        <dbReference type="ARBA" id="ARBA00004651"/>
    </source>
</evidence>
<keyword evidence="13 19" id="KW-1133">Transmembrane helix</keyword>
<dbReference type="AlphaFoldDB" id="A0A840RCC7"/>
<evidence type="ECO:0000256" key="10">
    <source>
        <dbReference type="ARBA" id="ARBA00022679"/>
    </source>
</evidence>
<evidence type="ECO:0000256" key="14">
    <source>
        <dbReference type="ARBA" id="ARBA00023098"/>
    </source>
</evidence>
<evidence type="ECO:0000256" key="5">
    <source>
        <dbReference type="ARBA" id="ARBA00010185"/>
    </source>
</evidence>
<feature type="transmembrane region" description="Helical" evidence="19">
    <location>
        <begin position="55"/>
        <end position="74"/>
    </location>
</feature>
<evidence type="ECO:0000256" key="15">
    <source>
        <dbReference type="ARBA" id="ARBA00023136"/>
    </source>
</evidence>
<comment type="catalytic activity">
    <reaction evidence="1 18">
        <text>a 1,2-diacyl-sn-glycero-3-phosphate + CTP + H(+) = a CDP-1,2-diacyl-sn-glycerol + diphosphate</text>
        <dbReference type="Rhea" id="RHEA:16229"/>
        <dbReference type="ChEBI" id="CHEBI:15378"/>
        <dbReference type="ChEBI" id="CHEBI:33019"/>
        <dbReference type="ChEBI" id="CHEBI:37563"/>
        <dbReference type="ChEBI" id="CHEBI:58332"/>
        <dbReference type="ChEBI" id="CHEBI:58608"/>
        <dbReference type="EC" id="2.7.7.41"/>
    </reaction>
</comment>
<comment type="caution">
    <text evidence="20">The sequence shown here is derived from an EMBL/GenBank/DDBJ whole genome shotgun (WGS) entry which is preliminary data.</text>
</comment>
<keyword evidence="16" id="KW-0594">Phospholipid biosynthesis</keyword>
<feature type="transmembrane region" description="Helical" evidence="19">
    <location>
        <begin position="114"/>
        <end position="131"/>
    </location>
</feature>
<evidence type="ECO:0000256" key="16">
    <source>
        <dbReference type="ARBA" id="ARBA00023209"/>
    </source>
</evidence>
<name>A0A840RCC7_9NEIS</name>
<dbReference type="EC" id="2.7.7.41" evidence="6 18"/>
<keyword evidence="11 18" id="KW-0812">Transmembrane</keyword>
<keyword evidence="9" id="KW-0444">Lipid biosynthesis</keyword>
<feature type="transmembrane region" description="Helical" evidence="19">
    <location>
        <begin position="179"/>
        <end position="200"/>
    </location>
</feature>
<dbReference type="UniPathway" id="UPA00557">
    <property type="reaction ID" value="UER00614"/>
</dbReference>
<keyword evidence="10 18" id="KW-0808">Transferase</keyword>
<protein>
    <recommendedName>
        <fullName evidence="7 18">Phosphatidate cytidylyltransferase</fullName>
        <ecNumber evidence="6 18">2.7.7.41</ecNumber>
    </recommendedName>
</protein>
<organism evidence="20 21">
    <name type="scientific">Silvimonas terrae</name>
    <dbReference type="NCBI Taxonomy" id="300266"/>
    <lineage>
        <taxon>Bacteria</taxon>
        <taxon>Pseudomonadati</taxon>
        <taxon>Pseudomonadota</taxon>
        <taxon>Betaproteobacteria</taxon>
        <taxon>Neisseriales</taxon>
        <taxon>Chitinibacteraceae</taxon>
        <taxon>Silvimonas</taxon>
    </lineage>
</organism>
<dbReference type="RefSeq" id="WP_184097665.1">
    <property type="nucleotide sequence ID" value="NZ_JACHHN010000001.1"/>
</dbReference>